<dbReference type="GO" id="GO:0004497">
    <property type="term" value="F:monooxygenase activity"/>
    <property type="evidence" value="ECO:0007669"/>
    <property type="project" value="UniProtKB-KW"/>
</dbReference>
<comment type="cofactor">
    <cofactor evidence="1">
        <name>FMN</name>
        <dbReference type="ChEBI" id="CHEBI:58210"/>
    </cofactor>
</comment>
<dbReference type="InterPro" id="IPR001969">
    <property type="entry name" value="Aspartic_peptidase_AS"/>
</dbReference>
<keyword evidence="16" id="KW-0560">Oxidoreductase</keyword>
<dbReference type="SUPFAM" id="SSF63380">
    <property type="entry name" value="Riboflavin synthase domain-like"/>
    <property type="match status" value="1"/>
</dbReference>
<evidence type="ECO:0000256" key="10">
    <source>
        <dbReference type="ARBA" id="ARBA00022670"/>
    </source>
</evidence>
<dbReference type="SUPFAM" id="SSF50630">
    <property type="entry name" value="Acid proteases"/>
    <property type="match status" value="1"/>
</dbReference>
<evidence type="ECO:0000256" key="1">
    <source>
        <dbReference type="ARBA" id="ARBA00001917"/>
    </source>
</evidence>
<dbReference type="EMBL" id="JADFTS010000001">
    <property type="protein sequence ID" value="KAF9625562.1"/>
    <property type="molecule type" value="Genomic_DNA"/>
</dbReference>
<evidence type="ECO:0000256" key="18">
    <source>
        <dbReference type="ARBA" id="ARBA00023033"/>
    </source>
</evidence>
<comment type="similarity">
    <text evidence="5">Belongs to the peptidase A1 family.</text>
</comment>
<evidence type="ECO:0000256" key="20">
    <source>
        <dbReference type="PIRSR" id="PIRSR602401-1"/>
    </source>
</evidence>
<keyword evidence="7" id="KW-0813">Transport</keyword>
<dbReference type="PROSITE" id="PS50902">
    <property type="entry name" value="FLAVODOXIN_LIKE"/>
    <property type="match status" value="1"/>
</dbReference>
<keyword evidence="19" id="KW-0472">Membrane</keyword>
<comment type="similarity">
    <text evidence="6">Belongs to the cytochrome P450 family.</text>
</comment>
<dbReference type="InterPro" id="IPR017938">
    <property type="entry name" value="Riboflavin_synthase-like_b-brl"/>
</dbReference>
<evidence type="ECO:0000256" key="3">
    <source>
        <dbReference type="ARBA" id="ARBA00001974"/>
    </source>
</evidence>
<dbReference type="Gene3D" id="1.10.630.10">
    <property type="entry name" value="Cytochrome P450"/>
    <property type="match status" value="1"/>
</dbReference>
<dbReference type="Pfam" id="PF00667">
    <property type="entry name" value="FAD_binding_1"/>
    <property type="match status" value="1"/>
</dbReference>
<evidence type="ECO:0000256" key="13">
    <source>
        <dbReference type="ARBA" id="ARBA00022801"/>
    </source>
</evidence>
<dbReference type="PROSITE" id="PS00141">
    <property type="entry name" value="ASP_PROTEASE"/>
    <property type="match status" value="1"/>
</dbReference>
<dbReference type="InterPro" id="IPR008254">
    <property type="entry name" value="Flavodoxin/NO_synth"/>
</dbReference>
<dbReference type="InterPro" id="IPR017972">
    <property type="entry name" value="Cyt_P450_CS"/>
</dbReference>
<dbReference type="GO" id="GO:0010181">
    <property type="term" value="F:FMN binding"/>
    <property type="evidence" value="ECO:0007669"/>
    <property type="project" value="InterPro"/>
</dbReference>
<dbReference type="InterPro" id="IPR032799">
    <property type="entry name" value="TAXi_C"/>
</dbReference>
<comment type="subcellular location">
    <subcellularLocation>
        <location evidence="4">Membrane</location>
    </subcellularLocation>
</comment>
<dbReference type="Gene3D" id="3.40.50.360">
    <property type="match status" value="1"/>
</dbReference>
<dbReference type="InterPro" id="IPR001128">
    <property type="entry name" value="Cyt_P450"/>
</dbReference>
<keyword evidence="15" id="KW-0521">NADP</keyword>
<dbReference type="GO" id="GO:0044550">
    <property type="term" value="P:secondary metabolite biosynthetic process"/>
    <property type="evidence" value="ECO:0007669"/>
    <property type="project" value="UniProtKB-ARBA"/>
</dbReference>
<evidence type="ECO:0000256" key="14">
    <source>
        <dbReference type="ARBA" id="ARBA00022827"/>
    </source>
</evidence>
<dbReference type="GO" id="GO:0016020">
    <property type="term" value="C:membrane"/>
    <property type="evidence" value="ECO:0007669"/>
    <property type="project" value="UniProtKB-SubCell"/>
</dbReference>
<dbReference type="Gene3D" id="1.20.990.10">
    <property type="entry name" value="NADPH-cytochrome p450 Reductase, Chain A, domain 3"/>
    <property type="match status" value="1"/>
</dbReference>
<evidence type="ECO:0000256" key="17">
    <source>
        <dbReference type="ARBA" id="ARBA00023004"/>
    </source>
</evidence>
<gene>
    <name evidence="23" type="ORF">IFM89_024335</name>
</gene>
<keyword evidence="18" id="KW-0503">Monooxygenase</keyword>
<name>A0A835J0A6_9MAGN</name>
<evidence type="ECO:0000256" key="19">
    <source>
        <dbReference type="ARBA" id="ARBA00023136"/>
    </source>
</evidence>
<dbReference type="SUPFAM" id="SSF48264">
    <property type="entry name" value="Cytochrome P450"/>
    <property type="match status" value="1"/>
</dbReference>
<dbReference type="InterPro" id="IPR002401">
    <property type="entry name" value="Cyt_P450_E_grp-I"/>
</dbReference>
<evidence type="ECO:0000256" key="4">
    <source>
        <dbReference type="ARBA" id="ARBA00004370"/>
    </source>
</evidence>
<feature type="domain" description="Flavodoxin-like" evidence="21">
    <location>
        <begin position="1015"/>
        <end position="1165"/>
    </location>
</feature>
<evidence type="ECO:0000256" key="7">
    <source>
        <dbReference type="ARBA" id="ARBA00022448"/>
    </source>
</evidence>
<proteinExistence type="inferred from homology"/>
<keyword evidence="17 20" id="KW-0408">Iron</keyword>
<dbReference type="PANTHER" id="PTHR47943">
    <property type="entry name" value="CYTOCHROME P450 93A3-LIKE"/>
    <property type="match status" value="1"/>
</dbReference>
<comment type="cofactor">
    <cofactor evidence="3">
        <name>FAD</name>
        <dbReference type="ChEBI" id="CHEBI:57692"/>
    </cofactor>
</comment>
<evidence type="ECO:0000256" key="9">
    <source>
        <dbReference type="ARBA" id="ARBA00022630"/>
    </source>
</evidence>
<dbReference type="Pfam" id="PF00258">
    <property type="entry name" value="Flavodoxin_1"/>
    <property type="match status" value="1"/>
</dbReference>
<dbReference type="InterPro" id="IPR023173">
    <property type="entry name" value="NADPH_Cyt_P450_Rdtase_alpha"/>
</dbReference>
<evidence type="ECO:0000256" key="8">
    <source>
        <dbReference type="ARBA" id="ARBA00022617"/>
    </source>
</evidence>
<evidence type="ECO:0000313" key="23">
    <source>
        <dbReference type="EMBL" id="KAF9625562.1"/>
    </source>
</evidence>
<sequence length="1356" mass="151105">MLGDLPHHSLNKLSQKYGPIMQLRLGLVPTVVVSTSEAAELFLKTHDINFASRPKILASEYLSYGSRGVAFSEYGPYWRSLRKLCTIHLLSIQKIESFRPLRKEEVRNFIKRVGAAEGEVVNISTEVRTVIEKISYGMIFGSVYKERFDFRPCIQEALLLVGAINIADFIPFMRAFDLQGLTRRMKDANKTMDNFLEKIIDEHEQGTTGEQEHHKDFIAILLSLMKSDDGYEVKLDRTNIKAIIVDMLAAAMDTSATTIDWALAELLRHPHIMEKVQDELVNVVGLDRLVEETDLEKLAYLNIIVKEVMRLHPVAPLLAPHESIEDISIKGFHIPKKSRIIINAYAIGRDPNMWTDAEEFYPERFINTDIDVRGSDMQLIPFGSGRRKCPGIETGLKAVQLVLAQFVHCFNLELPHGMSPKDIDMKESFGLVVPRINPLLVVPTYRLQPTYKPSSVKPVDKLSTVPSGSGSSLLPSLSKVFADPFKFQKSLSSPSFDLTQTERERDMDSTSTPQLQGVVIITLPPADNPSKGKTITSIFTLSNPNTPSPLSIPQQQQPPQHHQTFSFKSFFNTPRKALGLLSLSLLAILLFTFFSSSNTLYELRNSNNEDDDQKIDSFVFKLYPKMSVSEKVGKDVEFKLGRVVQRDVVENGMMLNDGVGTKEISKRGSLISSSALSADSSTVFPVKGNVYPSGLYYVSILVGNPPRPYHLDMDTGSDLTWIQCDAPCTSCAKGPHPLYKPTKKGIVTSKDSLCKELDSNQKHGYCESCQQCDYEIEYADHSSSMGILARDELQLMIANGTLSKPKFVFGCAYDQQGQLSVSPARTDGILGLNGAKIGLPSQLASQGIIRNVVGHCIARDEDNNGYMFLGDDFLPQWGMTWVPMLSSTDIKAYHAKILRVSYGSEQLNLGRIDNNAQRVIFDTGSSYTYFTQEAYSGFVASLEGSLPDGLVQDESDTTLPLCWRAEFPIRSVKDVKAFFKPLSLHFGSKWLIMSTKLLIPPEGYLITSNKGNVCLGILDGSDIHDGSTIILGDAKFGACQAWRLRGCPAAVVLSMDDFHVTTLPNKEAVVFVVSTTGQGDIPDSMKVFWRFLLQKNLSQNWLKGVRYAVFGLGDSGYQKFNFAAKKLDKRLSDLGGTPIIERGLGDDQHPLGYEGALDPWLSSLWRILNQMSPRVFVRGIADVDSATETLGHPKFQVIYHEADNMLPNSSSASDLECVGLQIERARFMSPAKFGRDKLRPHCFLQMIKNQLLTRVECGKDVCHIEFEALSPGIRYQVGNALEVLPSQDPSAVEAFIQRCNLNPDSYITVLPKRVEIESPDFPSNALRGPVKLRSFVELTMDIASASPRRYFFEARI</sequence>
<dbReference type="PRINTS" id="PR00385">
    <property type="entry name" value="P450"/>
</dbReference>
<feature type="domain" description="Peptidase A1" evidence="22">
    <location>
        <begin position="696"/>
        <end position="1054"/>
    </location>
</feature>
<dbReference type="InterPro" id="IPR033121">
    <property type="entry name" value="PEPTIDASE_A1"/>
</dbReference>
<dbReference type="InterPro" id="IPR032861">
    <property type="entry name" value="TAXi_N"/>
</dbReference>
<dbReference type="Pfam" id="PF00067">
    <property type="entry name" value="p450"/>
    <property type="match status" value="1"/>
</dbReference>
<dbReference type="GO" id="GO:0004190">
    <property type="term" value="F:aspartic-type endopeptidase activity"/>
    <property type="evidence" value="ECO:0007669"/>
    <property type="project" value="UniProtKB-KW"/>
</dbReference>
<evidence type="ECO:0000256" key="11">
    <source>
        <dbReference type="ARBA" id="ARBA00022723"/>
    </source>
</evidence>
<keyword evidence="9" id="KW-0285">Flavoprotein</keyword>
<keyword evidence="12" id="KW-0064">Aspartyl protease</keyword>
<comment type="caution">
    <text evidence="23">The sequence shown here is derived from an EMBL/GenBank/DDBJ whole genome shotgun (WGS) entry which is preliminary data.</text>
</comment>
<dbReference type="InterPro" id="IPR021109">
    <property type="entry name" value="Peptidase_aspartic_dom_sf"/>
</dbReference>
<keyword evidence="8 20" id="KW-0349">Heme</keyword>
<dbReference type="PRINTS" id="PR00463">
    <property type="entry name" value="EP450I"/>
</dbReference>
<dbReference type="GO" id="GO:0006508">
    <property type="term" value="P:proteolysis"/>
    <property type="evidence" value="ECO:0007669"/>
    <property type="project" value="UniProtKB-KW"/>
</dbReference>
<protein>
    <submittedName>
        <fullName evidence="23">Uncharacterized protein</fullName>
    </submittedName>
</protein>
<dbReference type="InterPro" id="IPR029039">
    <property type="entry name" value="Flavoprotein-like_sf"/>
</dbReference>
<dbReference type="PANTHER" id="PTHR47943:SF9">
    <property type="entry name" value="CYTOCHROME P450"/>
    <property type="match status" value="1"/>
</dbReference>
<evidence type="ECO:0000259" key="21">
    <source>
        <dbReference type="PROSITE" id="PS50902"/>
    </source>
</evidence>
<dbReference type="FunFam" id="2.40.70.10:FF:000015">
    <property type="entry name" value="Aspartyl protease family protein"/>
    <property type="match status" value="1"/>
</dbReference>
<dbReference type="OrthoDB" id="2789670at2759"/>
<dbReference type="PROSITE" id="PS51767">
    <property type="entry name" value="PEPTIDASE_A1"/>
    <property type="match status" value="1"/>
</dbReference>
<comment type="cofactor">
    <cofactor evidence="2 20">
        <name>heme</name>
        <dbReference type="ChEBI" id="CHEBI:30413"/>
    </cofactor>
</comment>
<dbReference type="GO" id="GO:0016705">
    <property type="term" value="F:oxidoreductase activity, acting on paired donors, with incorporation or reduction of molecular oxygen"/>
    <property type="evidence" value="ECO:0007669"/>
    <property type="project" value="InterPro"/>
</dbReference>
<feature type="binding site" description="axial binding residue" evidence="20">
    <location>
        <position position="389"/>
    </location>
    <ligand>
        <name>heme</name>
        <dbReference type="ChEBI" id="CHEBI:30413"/>
    </ligand>
    <ligandPart>
        <name>Fe</name>
        <dbReference type="ChEBI" id="CHEBI:18248"/>
    </ligandPart>
</feature>
<evidence type="ECO:0000256" key="16">
    <source>
        <dbReference type="ARBA" id="ARBA00023002"/>
    </source>
</evidence>
<evidence type="ECO:0000256" key="5">
    <source>
        <dbReference type="ARBA" id="ARBA00007447"/>
    </source>
</evidence>
<evidence type="ECO:0000256" key="15">
    <source>
        <dbReference type="ARBA" id="ARBA00022857"/>
    </source>
</evidence>
<keyword evidence="11 20" id="KW-0479">Metal-binding</keyword>
<dbReference type="SUPFAM" id="SSF52218">
    <property type="entry name" value="Flavoproteins"/>
    <property type="match status" value="1"/>
</dbReference>
<evidence type="ECO:0000256" key="12">
    <source>
        <dbReference type="ARBA" id="ARBA00022750"/>
    </source>
</evidence>
<dbReference type="CDD" id="cd11072">
    <property type="entry name" value="CYP71-like"/>
    <property type="match status" value="1"/>
</dbReference>
<dbReference type="Pfam" id="PF14543">
    <property type="entry name" value="TAXi_N"/>
    <property type="match status" value="1"/>
</dbReference>
<dbReference type="Pfam" id="PF14541">
    <property type="entry name" value="TAXi_C"/>
    <property type="match status" value="1"/>
</dbReference>
<dbReference type="Gene3D" id="2.40.70.10">
    <property type="entry name" value="Acid Proteases"/>
    <property type="match status" value="2"/>
</dbReference>
<organism evidence="23 24">
    <name type="scientific">Coptis chinensis</name>
    <dbReference type="NCBI Taxonomy" id="261450"/>
    <lineage>
        <taxon>Eukaryota</taxon>
        <taxon>Viridiplantae</taxon>
        <taxon>Streptophyta</taxon>
        <taxon>Embryophyta</taxon>
        <taxon>Tracheophyta</taxon>
        <taxon>Spermatophyta</taxon>
        <taxon>Magnoliopsida</taxon>
        <taxon>Ranunculales</taxon>
        <taxon>Ranunculaceae</taxon>
        <taxon>Coptidoideae</taxon>
        <taxon>Coptis</taxon>
    </lineage>
</organism>
<evidence type="ECO:0000256" key="2">
    <source>
        <dbReference type="ARBA" id="ARBA00001971"/>
    </source>
</evidence>
<evidence type="ECO:0000313" key="24">
    <source>
        <dbReference type="Proteomes" id="UP000631114"/>
    </source>
</evidence>
<dbReference type="InterPro" id="IPR003097">
    <property type="entry name" value="CysJ-like_FAD-binding"/>
</dbReference>
<reference evidence="23 24" key="1">
    <citation type="submission" date="2020-10" db="EMBL/GenBank/DDBJ databases">
        <title>The Coptis chinensis genome and diversification of protoberbering-type alkaloids.</title>
        <authorList>
            <person name="Wang B."/>
            <person name="Shu S."/>
            <person name="Song C."/>
            <person name="Liu Y."/>
        </authorList>
    </citation>
    <scope>NUCLEOTIDE SEQUENCE [LARGE SCALE GENOMIC DNA]</scope>
    <source>
        <strain evidence="23">HL-2020</strain>
        <tissue evidence="23">Leaf</tissue>
    </source>
</reference>
<dbReference type="PROSITE" id="PS00086">
    <property type="entry name" value="CYTOCHROME_P450"/>
    <property type="match status" value="1"/>
</dbReference>
<keyword evidence="14" id="KW-0274">FAD</keyword>
<dbReference type="FunFam" id="1.10.630.10:FF:000011">
    <property type="entry name" value="Cytochrome P450 83B1"/>
    <property type="match status" value="1"/>
</dbReference>
<dbReference type="GO" id="GO:0005506">
    <property type="term" value="F:iron ion binding"/>
    <property type="evidence" value="ECO:0007669"/>
    <property type="project" value="InterPro"/>
</dbReference>
<dbReference type="GO" id="GO:0020037">
    <property type="term" value="F:heme binding"/>
    <property type="evidence" value="ECO:0007669"/>
    <property type="project" value="InterPro"/>
</dbReference>
<keyword evidence="13" id="KW-0378">Hydrolase</keyword>
<keyword evidence="10" id="KW-0645">Protease</keyword>
<dbReference type="Proteomes" id="UP000631114">
    <property type="component" value="Unassembled WGS sequence"/>
</dbReference>
<accession>A0A835J0A6</accession>
<dbReference type="InterPro" id="IPR036396">
    <property type="entry name" value="Cyt_P450_sf"/>
</dbReference>
<evidence type="ECO:0000256" key="6">
    <source>
        <dbReference type="ARBA" id="ARBA00010617"/>
    </source>
</evidence>
<keyword evidence="24" id="KW-1185">Reference proteome</keyword>
<evidence type="ECO:0000259" key="22">
    <source>
        <dbReference type="PROSITE" id="PS51767"/>
    </source>
</evidence>